<organism evidence="1 2">
    <name type="scientific">Halioxenophilus aromaticivorans</name>
    <dbReference type="NCBI Taxonomy" id="1306992"/>
    <lineage>
        <taxon>Bacteria</taxon>
        <taxon>Pseudomonadati</taxon>
        <taxon>Pseudomonadota</taxon>
        <taxon>Gammaproteobacteria</taxon>
        <taxon>Alteromonadales</taxon>
        <taxon>Alteromonadaceae</taxon>
        <taxon>Halioxenophilus</taxon>
    </lineage>
</organism>
<protein>
    <submittedName>
        <fullName evidence="1">Uncharacterized protein</fullName>
    </submittedName>
</protein>
<reference evidence="2" key="1">
    <citation type="journal article" date="2019" name="Int. J. Syst. Evol. Microbiol.">
        <title>The Global Catalogue of Microorganisms (GCM) 10K type strain sequencing project: providing services to taxonomists for standard genome sequencing and annotation.</title>
        <authorList>
            <consortium name="The Broad Institute Genomics Platform"/>
            <consortium name="The Broad Institute Genome Sequencing Center for Infectious Disease"/>
            <person name="Wu L."/>
            <person name="Ma J."/>
        </authorList>
    </citation>
    <scope>NUCLEOTIDE SEQUENCE [LARGE SCALE GENOMIC DNA]</scope>
    <source>
        <strain evidence="2">JCM 19134</strain>
    </source>
</reference>
<comment type="caution">
    <text evidence="1">The sequence shown here is derived from an EMBL/GenBank/DDBJ whole genome shotgun (WGS) entry which is preliminary data.</text>
</comment>
<evidence type="ECO:0000313" key="1">
    <source>
        <dbReference type="EMBL" id="GAA4932691.1"/>
    </source>
</evidence>
<dbReference type="AlphaFoldDB" id="A0AAV3TXT6"/>
<sequence length="76" mass="8530">MSKINVKKLAEEFLASQDIGFVPPGIIGRKEERKIEVMFPAPETLDPKVAVVEPPDFRVWVNAESGVVELELVHQM</sequence>
<keyword evidence="2" id="KW-1185">Reference proteome</keyword>
<dbReference type="EMBL" id="BAABLX010000005">
    <property type="protein sequence ID" value="GAA4932691.1"/>
    <property type="molecule type" value="Genomic_DNA"/>
</dbReference>
<evidence type="ECO:0000313" key="2">
    <source>
        <dbReference type="Proteomes" id="UP001409585"/>
    </source>
</evidence>
<dbReference type="RefSeq" id="WP_345417008.1">
    <property type="nucleotide sequence ID" value="NZ_AP031496.1"/>
</dbReference>
<gene>
    <name evidence="1" type="ORF">GCM10025791_06580</name>
</gene>
<accession>A0AAV3TXT6</accession>
<proteinExistence type="predicted"/>
<name>A0AAV3TXT6_9ALTE</name>
<dbReference type="Proteomes" id="UP001409585">
    <property type="component" value="Unassembled WGS sequence"/>
</dbReference>